<evidence type="ECO:0000313" key="4">
    <source>
        <dbReference type="Proteomes" id="UP001175271"/>
    </source>
</evidence>
<keyword evidence="2" id="KW-1133">Transmembrane helix</keyword>
<name>A0AA39ILF3_9BILA</name>
<evidence type="ECO:0000256" key="1">
    <source>
        <dbReference type="SAM" id="MobiDB-lite"/>
    </source>
</evidence>
<reference evidence="3" key="1">
    <citation type="submission" date="2023-06" db="EMBL/GenBank/DDBJ databases">
        <title>Genomic analysis of the entomopathogenic nematode Steinernema hermaphroditum.</title>
        <authorList>
            <person name="Schwarz E.M."/>
            <person name="Heppert J.K."/>
            <person name="Baniya A."/>
            <person name="Schwartz H.T."/>
            <person name="Tan C.-H."/>
            <person name="Antoshechkin I."/>
            <person name="Sternberg P.W."/>
            <person name="Goodrich-Blair H."/>
            <person name="Dillman A.R."/>
        </authorList>
    </citation>
    <scope>NUCLEOTIDE SEQUENCE</scope>
    <source>
        <strain evidence="3">PS9179</strain>
        <tissue evidence="3">Whole animal</tissue>
    </source>
</reference>
<proteinExistence type="predicted"/>
<comment type="caution">
    <text evidence="3">The sequence shown here is derived from an EMBL/GenBank/DDBJ whole genome shotgun (WGS) entry which is preliminary data.</text>
</comment>
<organism evidence="3 4">
    <name type="scientific">Steinernema hermaphroditum</name>
    <dbReference type="NCBI Taxonomy" id="289476"/>
    <lineage>
        <taxon>Eukaryota</taxon>
        <taxon>Metazoa</taxon>
        <taxon>Ecdysozoa</taxon>
        <taxon>Nematoda</taxon>
        <taxon>Chromadorea</taxon>
        <taxon>Rhabditida</taxon>
        <taxon>Tylenchina</taxon>
        <taxon>Panagrolaimomorpha</taxon>
        <taxon>Strongyloidoidea</taxon>
        <taxon>Steinernematidae</taxon>
        <taxon>Steinernema</taxon>
    </lineage>
</organism>
<sequence>MTSIQSTALPGVLTTLVANATASWERSEMAIHWTALIIEISILVIGVLLTACCYYCCFRMKLREDGAVGSSGVLDTMQNGLYKKQEAEFLNGNEEQKMTVITKFIGEEKVTELQKVLKEKNLEIDTSQLNTEITKYGPEVVKMMARERMSMNDAITKIAERRAEEEMMKATQNDGNEGTDQPKDSSDNSPMPAVEPQ</sequence>
<protein>
    <submittedName>
        <fullName evidence="3">Uncharacterized protein</fullName>
    </submittedName>
</protein>
<evidence type="ECO:0000313" key="3">
    <source>
        <dbReference type="EMBL" id="KAK0425786.1"/>
    </source>
</evidence>
<feature type="region of interest" description="Disordered" evidence="1">
    <location>
        <begin position="160"/>
        <end position="197"/>
    </location>
</feature>
<dbReference type="EMBL" id="JAUCMV010000001">
    <property type="protein sequence ID" value="KAK0425786.1"/>
    <property type="molecule type" value="Genomic_DNA"/>
</dbReference>
<dbReference type="AlphaFoldDB" id="A0AA39ILF3"/>
<feature type="compositionally biased region" description="Polar residues" evidence="1">
    <location>
        <begin position="170"/>
        <end position="179"/>
    </location>
</feature>
<accession>A0AA39ILF3</accession>
<keyword evidence="2" id="KW-0472">Membrane</keyword>
<dbReference type="Proteomes" id="UP001175271">
    <property type="component" value="Unassembled WGS sequence"/>
</dbReference>
<gene>
    <name evidence="3" type="ORF">QR680_009384</name>
</gene>
<keyword evidence="4" id="KW-1185">Reference proteome</keyword>
<evidence type="ECO:0000256" key="2">
    <source>
        <dbReference type="SAM" id="Phobius"/>
    </source>
</evidence>
<keyword evidence="2" id="KW-0812">Transmembrane</keyword>
<feature type="transmembrane region" description="Helical" evidence="2">
    <location>
        <begin position="30"/>
        <end position="57"/>
    </location>
</feature>